<comment type="caution">
    <text evidence="1">The sequence shown here is derived from an EMBL/GenBank/DDBJ whole genome shotgun (WGS) entry which is preliminary data.</text>
</comment>
<organism evidence="1 2">
    <name type="scientific">Phycicoccus avicenniae</name>
    <dbReference type="NCBI Taxonomy" id="2828860"/>
    <lineage>
        <taxon>Bacteria</taxon>
        <taxon>Bacillati</taxon>
        <taxon>Actinomycetota</taxon>
        <taxon>Actinomycetes</taxon>
        <taxon>Micrococcales</taxon>
        <taxon>Intrasporangiaceae</taxon>
        <taxon>Phycicoccus</taxon>
    </lineage>
</organism>
<keyword evidence="2" id="KW-1185">Reference proteome</keyword>
<dbReference type="InterPro" id="IPR019587">
    <property type="entry name" value="Polyketide_cyclase/dehydratase"/>
</dbReference>
<accession>A0A941D8S5</accession>
<dbReference type="RefSeq" id="WP_211603651.1">
    <property type="nucleotide sequence ID" value="NZ_JAGSNF010000019.1"/>
</dbReference>
<reference evidence="1" key="1">
    <citation type="submission" date="2021-04" db="EMBL/GenBank/DDBJ databases">
        <title>Phycicoccus avicenniae sp. nov., a novel endophytic actinomycetes isolated from branch of Avicennia mariana.</title>
        <authorList>
            <person name="Tuo L."/>
        </authorList>
    </citation>
    <scope>NUCLEOTIDE SEQUENCE</scope>
    <source>
        <strain evidence="1">BSK3Z-2</strain>
    </source>
</reference>
<protein>
    <submittedName>
        <fullName evidence="1">SRPBCC family protein</fullName>
    </submittedName>
</protein>
<dbReference type="Proteomes" id="UP000677016">
    <property type="component" value="Unassembled WGS sequence"/>
</dbReference>
<name>A0A941D8S5_9MICO</name>
<proteinExistence type="predicted"/>
<evidence type="ECO:0000313" key="1">
    <source>
        <dbReference type="EMBL" id="MBR7744189.1"/>
    </source>
</evidence>
<sequence>MTTFTTSTRNEAVVTATPEEVWAKISDPDTVARLTPFLERVTERGEHWVWELQKIPILGKSFSFTFTERMSFDEPRRMEFHHDPDAADGKESAAVEGWYDLSEHEDGTRLETSMEISVDLPFPKIARSGVQAGMKGVVGGMGQRFAQNLLRELGASEA</sequence>
<gene>
    <name evidence="1" type="ORF">KC207_12920</name>
</gene>
<dbReference type="Gene3D" id="3.30.530.20">
    <property type="match status" value="1"/>
</dbReference>
<dbReference type="AlphaFoldDB" id="A0A941D8S5"/>
<dbReference type="EMBL" id="JAGSNF010000019">
    <property type="protein sequence ID" value="MBR7744189.1"/>
    <property type="molecule type" value="Genomic_DNA"/>
</dbReference>
<dbReference type="SUPFAM" id="SSF55961">
    <property type="entry name" value="Bet v1-like"/>
    <property type="match status" value="1"/>
</dbReference>
<evidence type="ECO:0000313" key="2">
    <source>
        <dbReference type="Proteomes" id="UP000677016"/>
    </source>
</evidence>
<dbReference type="InterPro" id="IPR023393">
    <property type="entry name" value="START-like_dom_sf"/>
</dbReference>
<dbReference type="Pfam" id="PF10604">
    <property type="entry name" value="Polyketide_cyc2"/>
    <property type="match status" value="1"/>
</dbReference>